<keyword evidence="5" id="KW-0063">Aspartyl esterase</keyword>
<name>A0AAU9RPG0_THLAR</name>
<evidence type="ECO:0000256" key="2">
    <source>
        <dbReference type="ARBA" id="ARBA00008891"/>
    </source>
</evidence>
<comment type="catalytic activity">
    <reaction evidence="7">
        <text>[(1-&gt;4)-alpha-D-galacturonosyl methyl ester](n) + n H2O = [(1-&gt;4)-alpha-D-galacturonosyl](n) + n methanol + n H(+)</text>
        <dbReference type="Rhea" id="RHEA:22380"/>
        <dbReference type="Rhea" id="RHEA-COMP:14570"/>
        <dbReference type="Rhea" id="RHEA-COMP:14573"/>
        <dbReference type="ChEBI" id="CHEBI:15377"/>
        <dbReference type="ChEBI" id="CHEBI:15378"/>
        <dbReference type="ChEBI" id="CHEBI:17790"/>
        <dbReference type="ChEBI" id="CHEBI:140522"/>
        <dbReference type="ChEBI" id="CHEBI:140523"/>
        <dbReference type="EC" id="3.1.1.11"/>
    </reaction>
</comment>
<evidence type="ECO:0000256" key="3">
    <source>
        <dbReference type="ARBA" id="ARBA00013229"/>
    </source>
</evidence>
<dbReference type="AlphaFoldDB" id="A0AAU9RPG0"/>
<accession>A0AAU9RPG0</accession>
<dbReference type="FunFam" id="2.160.20.10:FF:000013">
    <property type="entry name" value="Pectinesterase"/>
    <property type="match status" value="1"/>
</dbReference>
<proteinExistence type="inferred from homology"/>
<dbReference type="InterPro" id="IPR000070">
    <property type="entry name" value="Pectinesterase_cat"/>
</dbReference>
<evidence type="ECO:0000313" key="11">
    <source>
        <dbReference type="EMBL" id="CAH2047125.1"/>
    </source>
</evidence>
<dbReference type="InterPro" id="IPR011050">
    <property type="entry name" value="Pectin_lyase_fold/virulence"/>
</dbReference>
<dbReference type="Pfam" id="PF01095">
    <property type="entry name" value="Pectinesterase"/>
    <property type="match status" value="1"/>
</dbReference>
<comment type="pathway">
    <text evidence="1">Glycan metabolism; pectin degradation; 2-dehydro-3-deoxy-D-gluconate from pectin: step 1/5.</text>
</comment>
<dbReference type="GO" id="GO:0030599">
    <property type="term" value="F:pectinesterase activity"/>
    <property type="evidence" value="ECO:0007669"/>
    <property type="project" value="UniProtKB-EC"/>
</dbReference>
<dbReference type="EMBL" id="OU466858">
    <property type="protein sequence ID" value="CAH2047125.1"/>
    <property type="molecule type" value="Genomic_DNA"/>
</dbReference>
<keyword evidence="9" id="KW-0732">Signal</keyword>
<evidence type="ECO:0000313" key="12">
    <source>
        <dbReference type="Proteomes" id="UP000836841"/>
    </source>
</evidence>
<comment type="function">
    <text evidence="8">Acts in the modification of cell walls via demethylesterification of cell wall pectin.</text>
</comment>
<evidence type="ECO:0000256" key="6">
    <source>
        <dbReference type="ARBA" id="ARBA00023180"/>
    </source>
</evidence>
<feature type="chain" id="PRO_5043762389" description="pectinesterase" evidence="9">
    <location>
        <begin position="19"/>
        <end position="367"/>
    </location>
</feature>
<dbReference type="PANTHER" id="PTHR31321">
    <property type="entry name" value="ACYL-COA THIOESTER HYDROLASE YBHC-RELATED"/>
    <property type="match status" value="1"/>
</dbReference>
<dbReference type="SUPFAM" id="SSF51126">
    <property type="entry name" value="Pectin lyase-like"/>
    <property type="match status" value="1"/>
</dbReference>
<gene>
    <name evidence="11" type="ORF">TAV2_LOCUS4985</name>
</gene>
<organism evidence="11 12">
    <name type="scientific">Thlaspi arvense</name>
    <name type="common">Field penny-cress</name>
    <dbReference type="NCBI Taxonomy" id="13288"/>
    <lineage>
        <taxon>Eukaryota</taxon>
        <taxon>Viridiplantae</taxon>
        <taxon>Streptophyta</taxon>
        <taxon>Embryophyta</taxon>
        <taxon>Tracheophyta</taxon>
        <taxon>Spermatophyta</taxon>
        <taxon>Magnoliopsida</taxon>
        <taxon>eudicotyledons</taxon>
        <taxon>Gunneridae</taxon>
        <taxon>Pentapetalae</taxon>
        <taxon>rosids</taxon>
        <taxon>malvids</taxon>
        <taxon>Brassicales</taxon>
        <taxon>Brassicaceae</taxon>
        <taxon>Thlaspideae</taxon>
        <taxon>Thlaspi</taxon>
    </lineage>
</organism>
<dbReference type="InterPro" id="IPR012334">
    <property type="entry name" value="Pectin_lyas_fold"/>
</dbReference>
<dbReference type="GO" id="GO:0045490">
    <property type="term" value="P:pectin catabolic process"/>
    <property type="evidence" value="ECO:0007669"/>
    <property type="project" value="TreeGrafter"/>
</dbReference>
<feature type="domain" description="Pectinesterase catalytic" evidence="10">
    <location>
        <begin position="41"/>
        <end position="338"/>
    </location>
</feature>
<dbReference type="EC" id="3.1.1.11" evidence="3"/>
<dbReference type="GO" id="GO:0042545">
    <property type="term" value="P:cell wall modification"/>
    <property type="evidence" value="ECO:0007669"/>
    <property type="project" value="InterPro"/>
</dbReference>
<evidence type="ECO:0000256" key="1">
    <source>
        <dbReference type="ARBA" id="ARBA00005184"/>
    </source>
</evidence>
<keyword evidence="6" id="KW-0325">Glycoprotein</keyword>
<dbReference type="Proteomes" id="UP000836841">
    <property type="component" value="Chromosome 2"/>
</dbReference>
<dbReference type="Gene3D" id="2.160.20.10">
    <property type="entry name" value="Single-stranded right-handed beta-helix, Pectin lyase-like"/>
    <property type="match status" value="1"/>
</dbReference>
<evidence type="ECO:0000256" key="4">
    <source>
        <dbReference type="ARBA" id="ARBA00022801"/>
    </source>
</evidence>
<evidence type="ECO:0000256" key="5">
    <source>
        <dbReference type="ARBA" id="ARBA00023085"/>
    </source>
</evidence>
<evidence type="ECO:0000256" key="7">
    <source>
        <dbReference type="ARBA" id="ARBA00047928"/>
    </source>
</evidence>
<dbReference type="PANTHER" id="PTHR31321:SF128">
    <property type="entry name" value="PECTINESTERASE CATALYTIC DOMAIN-CONTAINING PROTEIN"/>
    <property type="match status" value="1"/>
</dbReference>
<evidence type="ECO:0000256" key="8">
    <source>
        <dbReference type="ARBA" id="ARBA00057335"/>
    </source>
</evidence>
<sequence length="367" mass="41378">MNFLVRLYALSFFYVTVTSPHIVSHAFQDNNNRLQDINKTIVVDQSGKGNFKTIQSAIDSVPSGNDHWIKIYVREGIYNEKVVIPRDKPKIQMEGNKASETIIQFNEGGEAVTGATFRVLAEYFVAINITFKNTCNQEKPMTPFGEIKIAPAVALVADKAAFFGCGFYSVQDTIGDVLGRHYFEKCHIKGAIDFIWGKGQSIYQSCVIDILGVIKTAKEEQVNRGRLIGGFITAQGRETEQEPNGFVFNECSIIGVGKAFLGRAYRNYSRVIFFNTYMADVIVPQGWDPWSFRGKEDKFTYAEVNCSGPGAKKEKRVTWEKNLSTRDVSYFTNPKTFLDKDGWIRTLPPHPFSFHPPSFDLDENSFG</sequence>
<evidence type="ECO:0000259" key="10">
    <source>
        <dbReference type="Pfam" id="PF01095"/>
    </source>
</evidence>
<comment type="similarity">
    <text evidence="2">Belongs to the pectinesterase family.</text>
</comment>
<protein>
    <recommendedName>
        <fullName evidence="3">pectinesterase</fullName>
        <ecNumber evidence="3">3.1.1.11</ecNumber>
    </recommendedName>
</protein>
<evidence type="ECO:0000256" key="9">
    <source>
        <dbReference type="SAM" id="SignalP"/>
    </source>
</evidence>
<reference evidence="11 12" key="1">
    <citation type="submission" date="2022-03" db="EMBL/GenBank/DDBJ databases">
        <authorList>
            <person name="Nunn A."/>
            <person name="Chopra R."/>
            <person name="Nunn A."/>
            <person name="Contreras Garrido A."/>
        </authorList>
    </citation>
    <scope>NUCLEOTIDE SEQUENCE [LARGE SCALE GENOMIC DNA]</scope>
</reference>
<keyword evidence="12" id="KW-1185">Reference proteome</keyword>
<feature type="signal peptide" evidence="9">
    <location>
        <begin position="1"/>
        <end position="18"/>
    </location>
</feature>
<keyword evidence="4" id="KW-0378">Hydrolase</keyword>